<dbReference type="GO" id="GO:0005507">
    <property type="term" value="F:copper ion binding"/>
    <property type="evidence" value="ECO:0007669"/>
    <property type="project" value="InterPro"/>
</dbReference>
<reference evidence="14 15" key="1">
    <citation type="submission" date="2020-06" db="EMBL/GenBank/DDBJ databases">
        <authorList>
            <person name="Li R."/>
            <person name="Bekaert M."/>
        </authorList>
    </citation>
    <scope>NUCLEOTIDE SEQUENCE [LARGE SCALE GENOMIC DNA]</scope>
    <source>
        <strain evidence="15">wild</strain>
    </source>
</reference>
<evidence type="ECO:0000256" key="10">
    <source>
        <dbReference type="ARBA" id="ARBA00023157"/>
    </source>
</evidence>
<evidence type="ECO:0000259" key="13">
    <source>
        <dbReference type="PROSITE" id="PS50836"/>
    </source>
</evidence>
<comment type="cofactor">
    <cofactor evidence="1">
        <name>Cu(2+)</name>
        <dbReference type="ChEBI" id="CHEBI:29036"/>
    </cofactor>
</comment>
<dbReference type="GO" id="GO:0042421">
    <property type="term" value="P:norepinephrine biosynthetic process"/>
    <property type="evidence" value="ECO:0007669"/>
    <property type="project" value="TreeGrafter"/>
</dbReference>
<feature type="signal peptide" evidence="12">
    <location>
        <begin position="1"/>
        <end position="19"/>
    </location>
</feature>
<evidence type="ECO:0000256" key="2">
    <source>
        <dbReference type="ARBA" id="ARBA00004370"/>
    </source>
</evidence>
<evidence type="ECO:0000256" key="4">
    <source>
        <dbReference type="ARBA" id="ARBA00022723"/>
    </source>
</evidence>
<dbReference type="InterPro" id="IPR036939">
    <property type="entry name" value="Cu2_ascorb_mOase_N_sf"/>
</dbReference>
<accession>A0A6J8EG31</accession>
<evidence type="ECO:0000256" key="5">
    <source>
        <dbReference type="ARBA" id="ARBA00022729"/>
    </source>
</evidence>
<dbReference type="GO" id="GO:0030667">
    <property type="term" value="C:secretory granule membrane"/>
    <property type="evidence" value="ECO:0007669"/>
    <property type="project" value="TreeGrafter"/>
</dbReference>
<dbReference type="Pfam" id="PF03351">
    <property type="entry name" value="DOMON"/>
    <property type="match status" value="1"/>
</dbReference>
<evidence type="ECO:0000256" key="12">
    <source>
        <dbReference type="SAM" id="SignalP"/>
    </source>
</evidence>
<organism evidence="14 15">
    <name type="scientific">Mytilus coruscus</name>
    <name type="common">Sea mussel</name>
    <dbReference type="NCBI Taxonomy" id="42192"/>
    <lineage>
        <taxon>Eukaryota</taxon>
        <taxon>Metazoa</taxon>
        <taxon>Spiralia</taxon>
        <taxon>Lophotrochozoa</taxon>
        <taxon>Mollusca</taxon>
        <taxon>Bivalvia</taxon>
        <taxon>Autobranchia</taxon>
        <taxon>Pteriomorphia</taxon>
        <taxon>Mytilida</taxon>
        <taxon>Mytiloidea</taxon>
        <taxon>Mytilidae</taxon>
        <taxon>Mytilinae</taxon>
        <taxon>Mytilus</taxon>
    </lineage>
</organism>
<dbReference type="Gene3D" id="2.60.120.230">
    <property type="match status" value="1"/>
</dbReference>
<dbReference type="GO" id="GO:0004500">
    <property type="term" value="F:dopamine beta-monooxygenase activity"/>
    <property type="evidence" value="ECO:0007669"/>
    <property type="project" value="InterPro"/>
</dbReference>
<keyword evidence="9" id="KW-0472">Membrane</keyword>
<dbReference type="OrthoDB" id="10003276at2759"/>
<dbReference type="AlphaFoldDB" id="A0A6J8EG31"/>
<dbReference type="InterPro" id="IPR008977">
    <property type="entry name" value="PHM/PNGase_F_dom_sf"/>
</dbReference>
<dbReference type="FunFam" id="2.60.40.1210:FF:000001">
    <property type="entry name" value="Monooxygenase, DBH-like 1, like"/>
    <property type="match status" value="1"/>
</dbReference>
<keyword evidence="4" id="KW-0479">Metal-binding</keyword>
<dbReference type="FunFam" id="2.60.120.310:FF:000004">
    <property type="entry name" value="DBH-like monooxygenase protein 1"/>
    <property type="match status" value="1"/>
</dbReference>
<dbReference type="PRINTS" id="PR00767">
    <property type="entry name" value="DBMONOXGNASE"/>
</dbReference>
<dbReference type="PANTHER" id="PTHR10157:SF23">
    <property type="entry name" value="MOXD1 HOMOLOG 1"/>
    <property type="match status" value="1"/>
</dbReference>
<dbReference type="CDD" id="cd09631">
    <property type="entry name" value="DOMON_DOH"/>
    <property type="match status" value="1"/>
</dbReference>
<name>A0A6J8EG31_MYTCO</name>
<dbReference type="InterPro" id="IPR005018">
    <property type="entry name" value="DOMON_domain"/>
</dbReference>
<feature type="domain" description="DOMON" evidence="13">
    <location>
        <begin position="55"/>
        <end position="168"/>
    </location>
</feature>
<dbReference type="Gene3D" id="2.60.40.1210">
    <property type="entry name" value="Cellobiose dehydrogenase, cytochrome domain"/>
    <property type="match status" value="1"/>
</dbReference>
<keyword evidence="10" id="KW-1015">Disulfide bond</keyword>
<keyword evidence="7" id="KW-0186">Copper</keyword>
<gene>
    <name evidence="14" type="ORF">MCOR_51912</name>
</gene>
<dbReference type="PROSITE" id="PS50836">
    <property type="entry name" value="DOMON"/>
    <property type="match status" value="1"/>
</dbReference>
<dbReference type="SUPFAM" id="SSF49344">
    <property type="entry name" value="CBD9-like"/>
    <property type="match status" value="1"/>
</dbReference>
<dbReference type="PANTHER" id="PTHR10157">
    <property type="entry name" value="DOPAMINE BETA HYDROXYLASE RELATED"/>
    <property type="match status" value="1"/>
</dbReference>
<keyword evidence="15" id="KW-1185">Reference proteome</keyword>
<sequence length="576" mass="65246">MHLLTIFLTFLLGLHYSNGRFVDPKHPTQRPLVPSYTKPAPTAAFEHEFQLDSDGNFWLFWNVSGTNITFETHVRTRGYVGFGLSPNGKMFPSDVVVGWVKDGTAVLNDCHTTGHFTPAVDTSQDWHLINGFENDFGTVLTFSRKLDTCDDNDTMITDDTVKAIYSYHPDDPDSIQGMQWHGVKRRGAQSLMLLSSTKSDVNIPSNNVHIDLVSPHFSVPSVDTRYQCTIHKVPTLSKKHHMIRYEPVMQKENIDYVHHIVITTCPEVTEADVGTSFECYSRGTPRRFQTCSEVVVAWAVGGVAFNMPEHVGFAFGEADSPKYLRLEMHYNNPTMKSDIVDSSGIRLILTPDTRQFDAAGMSIGVDVDPNHFIPPYQKAFLSTGYCSPECTEKGLPETGIKIFGLLQHAHLLGAGIKTRHVRNGTELSPIAEDDHYDFNYQDIRVLKEEREVKRGDSFIVECTYDSSRRNKPTIGGLSTQEEMCVSFLYYYPRTSMSLCLGLPVYDQISKDPSKAVAQFNGWNWRDDNVQHMFQDLVNNSTYRLICNGPERLKIHRHFSNVPKPDVPFQKPQRRCS</sequence>
<dbReference type="Proteomes" id="UP000507470">
    <property type="component" value="Unassembled WGS sequence"/>
</dbReference>
<dbReference type="InterPro" id="IPR000323">
    <property type="entry name" value="Cu2_ascorb_mOase_N"/>
</dbReference>
<dbReference type="FunFam" id="2.60.120.230:FF:000001">
    <property type="entry name" value="Monooxygenase, DBH-like 1"/>
    <property type="match status" value="1"/>
</dbReference>
<dbReference type="GO" id="GO:0005615">
    <property type="term" value="C:extracellular space"/>
    <property type="evidence" value="ECO:0007669"/>
    <property type="project" value="TreeGrafter"/>
</dbReference>
<dbReference type="InterPro" id="IPR024548">
    <property type="entry name" value="Cu2_monoox_C"/>
</dbReference>
<evidence type="ECO:0000313" key="14">
    <source>
        <dbReference type="EMBL" id="CAC5419594.1"/>
    </source>
</evidence>
<dbReference type="Pfam" id="PF01082">
    <property type="entry name" value="Cu2_monooxygen"/>
    <property type="match status" value="1"/>
</dbReference>
<keyword evidence="8 14" id="KW-0503">Monooxygenase</keyword>
<keyword evidence="5 12" id="KW-0732">Signal</keyword>
<evidence type="ECO:0000256" key="7">
    <source>
        <dbReference type="ARBA" id="ARBA00023008"/>
    </source>
</evidence>
<dbReference type="SUPFAM" id="SSF49742">
    <property type="entry name" value="PHM/PNGase F"/>
    <property type="match status" value="2"/>
</dbReference>
<protein>
    <submittedName>
        <fullName evidence="14">DBH-like monooxygenase protein 1 homolog,DBH-like monooxygenase protein 1</fullName>
    </submittedName>
</protein>
<keyword evidence="11" id="KW-0325">Glycoprotein</keyword>
<evidence type="ECO:0000256" key="6">
    <source>
        <dbReference type="ARBA" id="ARBA00023002"/>
    </source>
</evidence>
<evidence type="ECO:0000256" key="9">
    <source>
        <dbReference type="ARBA" id="ARBA00023136"/>
    </source>
</evidence>
<dbReference type="InterPro" id="IPR045266">
    <property type="entry name" value="DOH_DOMON"/>
</dbReference>
<proteinExistence type="inferred from homology"/>
<evidence type="ECO:0000256" key="1">
    <source>
        <dbReference type="ARBA" id="ARBA00001973"/>
    </source>
</evidence>
<keyword evidence="6" id="KW-0560">Oxidoreductase</keyword>
<dbReference type="SMART" id="SM00664">
    <property type="entry name" value="DoH"/>
    <property type="match status" value="1"/>
</dbReference>
<dbReference type="Pfam" id="PF03712">
    <property type="entry name" value="Cu2_monoox_C"/>
    <property type="match status" value="1"/>
</dbReference>
<feature type="chain" id="PRO_5027039840" evidence="12">
    <location>
        <begin position="20"/>
        <end position="576"/>
    </location>
</feature>
<comment type="subcellular location">
    <subcellularLocation>
        <location evidence="2">Membrane</location>
    </subcellularLocation>
</comment>
<evidence type="ECO:0000256" key="3">
    <source>
        <dbReference type="ARBA" id="ARBA00010676"/>
    </source>
</evidence>
<dbReference type="InterPro" id="IPR000945">
    <property type="entry name" value="DBH-like"/>
</dbReference>
<evidence type="ECO:0000256" key="11">
    <source>
        <dbReference type="ARBA" id="ARBA00023180"/>
    </source>
</evidence>
<evidence type="ECO:0000256" key="8">
    <source>
        <dbReference type="ARBA" id="ARBA00023033"/>
    </source>
</evidence>
<evidence type="ECO:0000313" key="15">
    <source>
        <dbReference type="Proteomes" id="UP000507470"/>
    </source>
</evidence>
<dbReference type="EMBL" id="CACVKT020009043">
    <property type="protein sequence ID" value="CAC5419594.1"/>
    <property type="molecule type" value="Genomic_DNA"/>
</dbReference>
<dbReference type="InterPro" id="IPR014784">
    <property type="entry name" value="Cu2_ascorb_mOase-like_C"/>
</dbReference>
<dbReference type="GO" id="GO:0042420">
    <property type="term" value="P:dopamine catabolic process"/>
    <property type="evidence" value="ECO:0007669"/>
    <property type="project" value="TreeGrafter"/>
</dbReference>
<comment type="similarity">
    <text evidence="3">Belongs to the copper type II ascorbate-dependent monooxygenase family.</text>
</comment>
<dbReference type="Gene3D" id="2.60.120.310">
    <property type="entry name" value="Copper type II, ascorbate-dependent monooxygenase, N-terminal domain"/>
    <property type="match status" value="1"/>
</dbReference>
<dbReference type="InterPro" id="IPR028460">
    <property type="entry name" value="Tbh/DBH"/>
</dbReference>
<dbReference type="GO" id="GO:0006589">
    <property type="term" value="P:octopamine biosynthetic process"/>
    <property type="evidence" value="ECO:0007669"/>
    <property type="project" value="TreeGrafter"/>
</dbReference>